<dbReference type="NCBIfam" id="TIGR02059">
    <property type="entry name" value="swm_rep_I"/>
    <property type="match status" value="1"/>
</dbReference>
<reference evidence="4 5" key="1">
    <citation type="submission" date="2017-02" db="EMBL/GenBank/DDBJ databases">
        <title>Draft genome sequence of Moraxella porci CCUG 54912T type strain.</title>
        <authorList>
            <person name="Salva-Serra F."/>
            <person name="Engstrom-Jakobsson H."/>
            <person name="Thorell K."/>
            <person name="Jaen-Luchoro D."/>
            <person name="Gonzales-Siles L."/>
            <person name="Karlsson R."/>
            <person name="Yazdan S."/>
            <person name="Boulund F."/>
            <person name="Johnning A."/>
            <person name="Engstrand L."/>
            <person name="Kristiansson E."/>
            <person name="Moore E."/>
        </authorList>
    </citation>
    <scope>NUCLEOTIDE SEQUENCE [LARGE SCALE GENOMIC DNA]</scope>
    <source>
        <strain evidence="4 5">CCUG 54912</strain>
    </source>
</reference>
<feature type="non-terminal residue" evidence="4">
    <location>
        <position position="1"/>
    </location>
</feature>
<organism evidence="4 5">
    <name type="scientific">Moraxella porci DSM 25326</name>
    <dbReference type="NCBI Taxonomy" id="573983"/>
    <lineage>
        <taxon>Bacteria</taxon>
        <taxon>Pseudomonadati</taxon>
        <taxon>Pseudomonadota</taxon>
        <taxon>Gammaproteobacteria</taxon>
        <taxon>Moraxellales</taxon>
        <taxon>Moraxellaceae</taxon>
        <taxon>Moraxella</taxon>
    </lineage>
</organism>
<feature type="compositionally biased region" description="Polar residues" evidence="2">
    <location>
        <begin position="100"/>
        <end position="111"/>
    </location>
</feature>
<dbReference type="Pfam" id="PF13753">
    <property type="entry name" value="SWM_repeat"/>
    <property type="match status" value="1"/>
</dbReference>
<dbReference type="RefSeq" id="WP_228143886.1">
    <property type="nucleotide sequence ID" value="NZ_MUYV01000010.1"/>
</dbReference>
<keyword evidence="1" id="KW-0732">Signal</keyword>
<dbReference type="InterPro" id="IPR028059">
    <property type="entry name" value="SWM_rpt"/>
</dbReference>
<dbReference type="Gene3D" id="2.60.40.10">
    <property type="entry name" value="Immunoglobulins"/>
    <property type="match status" value="6"/>
</dbReference>
<feature type="compositionally biased region" description="Basic and acidic residues" evidence="2">
    <location>
        <begin position="10"/>
        <end position="26"/>
    </location>
</feature>
<dbReference type="InterPro" id="IPR044016">
    <property type="entry name" value="Big_13"/>
</dbReference>
<feature type="compositionally biased region" description="Polar residues" evidence="2">
    <location>
        <begin position="217"/>
        <end position="242"/>
    </location>
</feature>
<evidence type="ECO:0000256" key="2">
    <source>
        <dbReference type="SAM" id="MobiDB-lite"/>
    </source>
</evidence>
<dbReference type="EMBL" id="MUYV01000010">
    <property type="protein sequence ID" value="OOS24399.1"/>
    <property type="molecule type" value="Genomic_DNA"/>
</dbReference>
<dbReference type="InterPro" id="IPR013783">
    <property type="entry name" value="Ig-like_fold"/>
</dbReference>
<feature type="compositionally biased region" description="Polar residues" evidence="2">
    <location>
        <begin position="159"/>
        <end position="186"/>
    </location>
</feature>
<dbReference type="InterPro" id="IPR014756">
    <property type="entry name" value="Ig_E-set"/>
</dbReference>
<evidence type="ECO:0000259" key="3">
    <source>
        <dbReference type="Pfam" id="PF19077"/>
    </source>
</evidence>
<feature type="region of interest" description="Disordered" evidence="2">
    <location>
        <begin position="96"/>
        <end position="146"/>
    </location>
</feature>
<feature type="region of interest" description="Disordered" evidence="2">
    <location>
        <begin position="1"/>
        <end position="66"/>
    </location>
</feature>
<gene>
    <name evidence="4" type="ORF">B0681_07805</name>
</gene>
<feature type="region of interest" description="Disordered" evidence="2">
    <location>
        <begin position="159"/>
        <end position="283"/>
    </location>
</feature>
<proteinExistence type="predicted"/>
<accession>A0A1T0CQ86</accession>
<evidence type="ECO:0000313" key="5">
    <source>
        <dbReference type="Proteomes" id="UP000190683"/>
    </source>
</evidence>
<feature type="domain" description="Bacterial Ig-like" evidence="3">
    <location>
        <begin position="555"/>
        <end position="649"/>
    </location>
</feature>
<dbReference type="InterPro" id="IPR014755">
    <property type="entry name" value="Cu-Rt/internalin_Ig-like"/>
</dbReference>
<keyword evidence="5" id="KW-1185">Reference proteome</keyword>
<dbReference type="Pfam" id="PF19077">
    <property type="entry name" value="Big_13"/>
    <property type="match status" value="2"/>
</dbReference>
<dbReference type="Gene3D" id="2.60.40.1220">
    <property type="match status" value="1"/>
</dbReference>
<protein>
    <recommendedName>
        <fullName evidence="3">Bacterial Ig-like domain-containing protein</fullName>
    </recommendedName>
</protein>
<sequence length="1272" mass="131746">GTDVTATNKDAAKNEGSETKASKDTDAPEVQNIEVPADGNSIVLTYDEPLDPNNPPKPEDFKVTVNGEPVTPTVKVEGDKVTLVLPEPVKAGETVKVSYTDPTAENDTAATQDVAGNDAESFTDLPVKNNSEVPNPNKPDAPTGVVVTDDVPAIVGEITNGTVTNDDMPTFSGTDANPGDTITVTLTDKDGNETSVTTTVKPDGTWTVDTSDLPDGTYTSEITATDPKGNTSDTTKGPTFTVDTKIPGDTNGDGIVDDKDDSTKEVTLPDGTKVPANTDGAPNIVFGEDANGDGVLNAGEIGTDGKTPVHITIPDGTELGDTLVVTINGEEKEIPVTQDMLDKGYHTEEVPTADLTEIEITAKVTDPAGNESATAEGKVTVDTKIPGDTNGDGIVDDKDDSTKEVTLPDGTKVPANTDGAPNIVFGEDKVDPNTGKKDDILNADEIGPDNSTPAYITTPDGSETGDLMLVKVDGVPVDRDGNPVTDPDYKGFPLTETDITTGYVTVPVSTADKDGKDITVTAQVTDAAGNSSAEGSKTVSVDTTVGENNGINITAISEDTGAKTDDFVTNDNTLVVSGTLAAPLAADEKVQVSLDGGKTWIDAPTSGTTWTADATGTTLPAGETTIQARIVDTVGNVGPTDDQVVTIDTTEPSTLVTAVTIMMDNNPDDGTINATEKGTETTTDIKVDFTTDADANLEAKAGDIIELTVTIDGVPTKIEHILTATEAADGTYTFTGIDLPAENGTLTAVASITKDAAGNVNDAVAEASDTAKLDAIASTLTVDGVVDNSTGTVDITGTSTDVPANATVTVTIANKDKDGNTVTATATTDANGSYTISDIDVSTLTDGELIITAKATDNNGDEVNATDSNNTLEITPPTATVMITSDDGDYADLNLNVYTDKKAQYANDGWLNFGELYDQNIHMVTGLTEGSITIPQDAQVGDVYVVKYKLADGTETVISQYTVGTDINAGDTANFTIPSEAMDWKQTDKVENFGINTAMEQTSIGKIEIFAEATRGKISVDGQSDVAYTDLVVPSSVQHIDDVTGAVTNATLKVGSTTATITGVIDDAIFLKGSVLELSFDNGASYVPVTIDFDNQLPSYKDQPQYTKWTYTLQGTENLVVGENKVLFKVQDLSGNYGEGILNVQYSQTPTININSIAGDAEVTEGTDGYATITVAEAAAGFTVSGTTANVEAGQTVTVTITGSGSASIPVEVTTTVGVDGKWTASVPADELKVSANETFTVVAKTSNVAGTAATDTDITDKTPQPPVASDL</sequence>
<dbReference type="SUPFAM" id="SSF81296">
    <property type="entry name" value="E set domains"/>
    <property type="match status" value="1"/>
</dbReference>
<feature type="compositionally biased region" description="Basic and acidic residues" evidence="2">
    <location>
        <begin position="426"/>
        <end position="440"/>
    </location>
</feature>
<feature type="compositionally biased region" description="Polar residues" evidence="2">
    <location>
        <begin position="449"/>
        <end position="461"/>
    </location>
</feature>
<evidence type="ECO:0000313" key="4">
    <source>
        <dbReference type="EMBL" id="OOS24399.1"/>
    </source>
</evidence>
<name>A0A1T0CQ86_9GAMM</name>
<feature type="region of interest" description="Disordered" evidence="2">
    <location>
        <begin position="382"/>
        <end position="462"/>
    </location>
</feature>
<dbReference type="STRING" id="573983.B0681_07805"/>
<dbReference type="NCBIfam" id="NF033510">
    <property type="entry name" value="Ca_tandemer"/>
    <property type="match status" value="3"/>
</dbReference>
<feature type="non-terminal residue" evidence="4">
    <location>
        <position position="1272"/>
    </location>
</feature>
<comment type="caution">
    <text evidence="4">The sequence shown here is derived from an EMBL/GenBank/DDBJ whole genome shotgun (WGS) entry which is preliminary data.</text>
</comment>
<evidence type="ECO:0000256" key="1">
    <source>
        <dbReference type="ARBA" id="ARBA00022729"/>
    </source>
</evidence>
<dbReference type="Proteomes" id="UP000190683">
    <property type="component" value="Unassembled WGS sequence"/>
</dbReference>
<dbReference type="AlphaFoldDB" id="A0A1T0CQ86"/>
<feature type="domain" description="Bacterial Ig-like" evidence="3">
    <location>
        <begin position="156"/>
        <end position="244"/>
    </location>
</feature>
<dbReference type="InterPro" id="IPR011801">
    <property type="entry name" value="Swm_rep_I_cyn"/>
</dbReference>